<dbReference type="GO" id="GO:0000978">
    <property type="term" value="F:RNA polymerase II cis-regulatory region sequence-specific DNA binding"/>
    <property type="evidence" value="ECO:0007669"/>
    <property type="project" value="TreeGrafter"/>
</dbReference>
<dbReference type="GO" id="GO:0005667">
    <property type="term" value="C:transcription regulator complex"/>
    <property type="evidence" value="ECO:0007669"/>
    <property type="project" value="TreeGrafter"/>
</dbReference>
<dbReference type="Gene3D" id="1.10.10.60">
    <property type="entry name" value="Homeodomain-like"/>
    <property type="match status" value="1"/>
</dbReference>
<proteinExistence type="predicted"/>
<dbReference type="SMART" id="SM00389">
    <property type="entry name" value="HOX"/>
    <property type="match status" value="1"/>
</dbReference>
<comment type="caution">
    <text evidence="8">The sequence shown here is derived from an EMBL/GenBank/DDBJ whole genome shotgun (WGS) entry which is preliminary data.</text>
</comment>
<evidence type="ECO:0000313" key="9">
    <source>
        <dbReference type="Proteomes" id="UP000483820"/>
    </source>
</evidence>
<gene>
    <name evidence="8" type="ORF">GCK72_017521</name>
</gene>
<evidence type="ECO:0000256" key="2">
    <source>
        <dbReference type="ARBA" id="ARBA00023125"/>
    </source>
</evidence>
<feature type="DNA-binding region" description="Homeobox" evidence="5">
    <location>
        <begin position="131"/>
        <end position="191"/>
    </location>
</feature>
<dbReference type="PANTHER" id="PTHR10390:SF44">
    <property type="entry name" value="SIX HOMEOBOX 4"/>
    <property type="match status" value="1"/>
</dbReference>
<dbReference type="GeneID" id="9810814"/>
<organism evidence="8 9">
    <name type="scientific">Caenorhabditis remanei</name>
    <name type="common">Caenorhabditis vulgaris</name>
    <dbReference type="NCBI Taxonomy" id="31234"/>
    <lineage>
        <taxon>Eukaryota</taxon>
        <taxon>Metazoa</taxon>
        <taxon>Ecdysozoa</taxon>
        <taxon>Nematoda</taxon>
        <taxon>Chromadorea</taxon>
        <taxon>Rhabditida</taxon>
        <taxon>Rhabditina</taxon>
        <taxon>Rhabditomorpha</taxon>
        <taxon>Rhabditoidea</taxon>
        <taxon>Rhabditidae</taxon>
        <taxon>Peloderinae</taxon>
        <taxon>Caenorhabditis</taxon>
    </lineage>
</organism>
<keyword evidence="3 5" id="KW-0371">Homeobox</keyword>
<evidence type="ECO:0000256" key="3">
    <source>
        <dbReference type="ARBA" id="ARBA00023155"/>
    </source>
</evidence>
<evidence type="ECO:0000256" key="4">
    <source>
        <dbReference type="ARBA" id="ARBA00023242"/>
    </source>
</evidence>
<keyword evidence="2 5" id="KW-0238">DNA-binding</keyword>
<feature type="domain" description="Homeobox" evidence="7">
    <location>
        <begin position="129"/>
        <end position="190"/>
    </location>
</feature>
<reference evidence="8 9" key="1">
    <citation type="submission" date="2019-12" db="EMBL/GenBank/DDBJ databases">
        <title>Chromosome-level assembly of the Caenorhabditis remanei genome.</title>
        <authorList>
            <person name="Teterina A.A."/>
            <person name="Willis J.H."/>
            <person name="Phillips P.C."/>
        </authorList>
    </citation>
    <scope>NUCLEOTIDE SEQUENCE [LARGE SCALE GENOMIC DNA]</scope>
    <source>
        <strain evidence="8 9">PX506</strain>
        <tissue evidence="8">Whole organism</tissue>
    </source>
</reference>
<comment type="subcellular location">
    <subcellularLocation>
        <location evidence="1 5 6">Nucleus</location>
    </subcellularLocation>
</comment>
<dbReference type="PROSITE" id="PS00027">
    <property type="entry name" value="HOMEOBOX_1"/>
    <property type="match status" value="1"/>
</dbReference>
<dbReference type="Pfam" id="PF00046">
    <property type="entry name" value="Homeodomain"/>
    <property type="match status" value="1"/>
</dbReference>
<evidence type="ECO:0000259" key="7">
    <source>
        <dbReference type="PROSITE" id="PS50071"/>
    </source>
</evidence>
<accession>A0A6A5G7F9</accession>
<dbReference type="InterPro" id="IPR031701">
    <property type="entry name" value="SIX1_SD"/>
</dbReference>
<evidence type="ECO:0000313" key="8">
    <source>
        <dbReference type="EMBL" id="KAF1750970.1"/>
    </source>
</evidence>
<dbReference type="KEGG" id="crq:GCK72_017521"/>
<dbReference type="InterPro" id="IPR001356">
    <property type="entry name" value="HD"/>
</dbReference>
<protein>
    <recommendedName>
        <fullName evidence="7">Homeobox domain-containing protein</fullName>
    </recommendedName>
</protein>
<evidence type="ECO:0000256" key="1">
    <source>
        <dbReference type="ARBA" id="ARBA00004123"/>
    </source>
</evidence>
<dbReference type="RefSeq" id="XP_003112448.2">
    <property type="nucleotide sequence ID" value="XM_003112400.2"/>
</dbReference>
<dbReference type="PROSITE" id="PS50071">
    <property type="entry name" value="HOMEOBOX_2"/>
    <property type="match status" value="1"/>
</dbReference>
<dbReference type="Pfam" id="PF16878">
    <property type="entry name" value="SIX1_SD"/>
    <property type="match status" value="1"/>
</dbReference>
<keyword evidence="4 5" id="KW-0539">Nucleus</keyword>
<dbReference type="CTD" id="9810814"/>
<dbReference type="CDD" id="cd00086">
    <property type="entry name" value="homeodomain"/>
    <property type="match status" value="1"/>
</dbReference>
<sequence>MSSYSFCGYDMNQMEVICTSLFQTRDGERLVRFFDQVESVYGVNSLERFGSEPMVVAYAYALFHSNNFTKLYNLLSTRNFDKKYFDDLTKIWYEAKYKEAQLNRKSGEELTAVERHRLRKRTELPSTIWDGEKTVYSFKDSSRRYLRKFFKEVTRKPNQEQRKELSRVTGLNLTQISNWFKNRRQRHKCDLSDSSSSGCNQSSQYSNLVVPFH</sequence>
<evidence type="ECO:0000256" key="5">
    <source>
        <dbReference type="PROSITE-ProRule" id="PRU00108"/>
    </source>
</evidence>
<dbReference type="SUPFAM" id="SSF46689">
    <property type="entry name" value="Homeodomain-like"/>
    <property type="match status" value="1"/>
</dbReference>
<dbReference type="PANTHER" id="PTHR10390">
    <property type="entry name" value="HOMEOBOX PROTEIN SIX"/>
    <property type="match status" value="1"/>
</dbReference>
<dbReference type="AlphaFoldDB" id="A0A6A5G7F9"/>
<dbReference type="GO" id="GO:0000981">
    <property type="term" value="F:DNA-binding transcription factor activity, RNA polymerase II-specific"/>
    <property type="evidence" value="ECO:0007669"/>
    <property type="project" value="InterPro"/>
</dbReference>
<dbReference type="InterPro" id="IPR017970">
    <property type="entry name" value="Homeobox_CS"/>
</dbReference>
<dbReference type="EMBL" id="WUAV01000005">
    <property type="protein sequence ID" value="KAF1750970.1"/>
    <property type="molecule type" value="Genomic_DNA"/>
</dbReference>
<evidence type="ECO:0000256" key="6">
    <source>
        <dbReference type="RuleBase" id="RU000682"/>
    </source>
</evidence>
<name>A0A6A5G7F9_CAERE</name>
<dbReference type="InterPro" id="IPR009057">
    <property type="entry name" value="Homeodomain-like_sf"/>
</dbReference>
<dbReference type="Proteomes" id="UP000483820">
    <property type="component" value="Chromosome V"/>
</dbReference>
<dbReference type="GO" id="GO:0005634">
    <property type="term" value="C:nucleus"/>
    <property type="evidence" value="ECO:0007669"/>
    <property type="project" value="UniProtKB-SubCell"/>
</dbReference>